<evidence type="ECO:0000256" key="2">
    <source>
        <dbReference type="ARBA" id="ARBA00023172"/>
    </source>
</evidence>
<accession>A0A316BIC0</accession>
<evidence type="ECO:0000256" key="1">
    <source>
        <dbReference type="ARBA" id="ARBA00022908"/>
    </source>
</evidence>
<dbReference type="PROSITE" id="PS51898">
    <property type="entry name" value="TYR_RECOMBINASE"/>
    <property type="match status" value="1"/>
</dbReference>
<proteinExistence type="predicted"/>
<gene>
    <name evidence="4" type="ORF">C7441_1318</name>
</gene>
<dbReference type="SUPFAM" id="SSF56349">
    <property type="entry name" value="DNA breaking-rejoining enzymes"/>
    <property type="match status" value="1"/>
</dbReference>
<dbReference type="Gene3D" id="1.10.443.10">
    <property type="entry name" value="Intergrase catalytic core"/>
    <property type="match status" value="1"/>
</dbReference>
<keyword evidence="1" id="KW-0229">DNA integration</keyword>
<dbReference type="InterPro" id="IPR002104">
    <property type="entry name" value="Integrase_catalytic"/>
</dbReference>
<evidence type="ECO:0000259" key="3">
    <source>
        <dbReference type="PROSITE" id="PS51898"/>
    </source>
</evidence>
<dbReference type="RefSeq" id="WP_210205700.1">
    <property type="nucleotide sequence ID" value="NZ_QGGG01000031.1"/>
</dbReference>
<dbReference type="InterPro" id="IPR050090">
    <property type="entry name" value="Tyrosine_recombinase_XerCD"/>
</dbReference>
<keyword evidence="5" id="KW-1185">Reference proteome</keyword>
<dbReference type="EMBL" id="QGGG01000031">
    <property type="protein sequence ID" value="PWJ72678.1"/>
    <property type="molecule type" value="Genomic_DNA"/>
</dbReference>
<dbReference type="Proteomes" id="UP000245396">
    <property type="component" value="Unassembled WGS sequence"/>
</dbReference>
<dbReference type="PANTHER" id="PTHR30349">
    <property type="entry name" value="PHAGE INTEGRASE-RELATED"/>
    <property type="match status" value="1"/>
</dbReference>
<dbReference type="InterPro" id="IPR011010">
    <property type="entry name" value="DNA_brk_join_enz"/>
</dbReference>
<dbReference type="PANTHER" id="PTHR30349:SF90">
    <property type="entry name" value="TYROSINE RECOMBINASE XERD"/>
    <property type="match status" value="1"/>
</dbReference>
<dbReference type="CDD" id="cd01188">
    <property type="entry name" value="INT_RitA_C_like"/>
    <property type="match status" value="1"/>
</dbReference>
<dbReference type="InterPro" id="IPR013762">
    <property type="entry name" value="Integrase-like_cat_sf"/>
</dbReference>
<reference evidence="4 5" key="1">
    <citation type="submission" date="2018-05" db="EMBL/GenBank/DDBJ databases">
        <title>Genomic Encyclopedia of Type Strains, Phase IV (KMG-IV): sequencing the most valuable type-strain genomes for metagenomic binning, comparative biology and taxonomic classification.</title>
        <authorList>
            <person name="Goeker M."/>
        </authorList>
    </citation>
    <scope>NUCLEOTIDE SEQUENCE [LARGE SCALE GENOMIC DNA]</scope>
    <source>
        <strain evidence="4 5">DSM 6986</strain>
    </source>
</reference>
<evidence type="ECO:0000313" key="5">
    <source>
        <dbReference type="Proteomes" id="UP000245396"/>
    </source>
</evidence>
<sequence>MSSTPKKRRNTPRYLTLSRLHFAGPYFEGYVRWLQGRNYTKTTISMLTIYLGHWTDWMHDAGYDLSTIHSGYAASVPAFRAMPNYSMRLRSGALFVLFLEEQCIVDPLPKPLSPSEQWPILGEFRDWMLRNRGVLDSSLDTYQNILVHMFLVLGDAPEAYSAHAIREFVLGRAGMHGVAHARMTVTATRAFLRFLIATGRCPAGRDQAIPNFAGWQLAPVPDFLNDADITRIVAACSGEARLRDRAVILFLVRLGLRASEVANLEFDHIDWRNGRIAIRGGKSRREEWLPLPQEVGEALLAYLDRGRPSLATPRVFVTAQNPMRPMSRFAVNCLVQAALDRAGIQSGRRGSHLLRHSAATAMLRHGVNLAGVGAVLRHRSLTTTMQYAKVDFALLREIAQPWAGEAAC</sequence>
<dbReference type="GO" id="GO:0006310">
    <property type="term" value="P:DNA recombination"/>
    <property type="evidence" value="ECO:0007669"/>
    <property type="project" value="UniProtKB-KW"/>
</dbReference>
<evidence type="ECO:0000313" key="4">
    <source>
        <dbReference type="EMBL" id="PWJ72678.1"/>
    </source>
</evidence>
<organism evidence="4 5">
    <name type="scientific">Pseudaminobacter salicylatoxidans</name>
    <dbReference type="NCBI Taxonomy" id="93369"/>
    <lineage>
        <taxon>Bacteria</taxon>
        <taxon>Pseudomonadati</taxon>
        <taxon>Pseudomonadota</taxon>
        <taxon>Alphaproteobacteria</taxon>
        <taxon>Hyphomicrobiales</taxon>
        <taxon>Phyllobacteriaceae</taxon>
        <taxon>Pseudaminobacter</taxon>
    </lineage>
</organism>
<dbReference type="GO" id="GO:0003677">
    <property type="term" value="F:DNA binding"/>
    <property type="evidence" value="ECO:0007669"/>
    <property type="project" value="InterPro"/>
</dbReference>
<feature type="domain" description="Tyr recombinase" evidence="3">
    <location>
        <begin position="219"/>
        <end position="400"/>
    </location>
</feature>
<name>A0A316BIC0_PSESE</name>
<dbReference type="Pfam" id="PF00589">
    <property type="entry name" value="Phage_integrase"/>
    <property type="match status" value="1"/>
</dbReference>
<keyword evidence="2" id="KW-0233">DNA recombination</keyword>
<comment type="caution">
    <text evidence="4">The sequence shown here is derived from an EMBL/GenBank/DDBJ whole genome shotgun (WGS) entry which is preliminary data.</text>
</comment>
<protein>
    <submittedName>
        <fullName evidence="4">Site-specific recombinase XerD</fullName>
    </submittedName>
</protein>
<dbReference type="GO" id="GO:0015074">
    <property type="term" value="P:DNA integration"/>
    <property type="evidence" value="ECO:0007669"/>
    <property type="project" value="UniProtKB-KW"/>
</dbReference>
<dbReference type="AlphaFoldDB" id="A0A316BIC0"/>